<keyword evidence="1" id="KW-0732">Signal</keyword>
<feature type="signal peptide" evidence="1">
    <location>
        <begin position="1"/>
        <end position="29"/>
    </location>
</feature>
<name>A0AA36H6Q8_CYLNA</name>
<evidence type="ECO:0000313" key="2">
    <source>
        <dbReference type="EMBL" id="CAJ0605023.1"/>
    </source>
</evidence>
<evidence type="ECO:0000313" key="3">
    <source>
        <dbReference type="Proteomes" id="UP001176961"/>
    </source>
</evidence>
<dbReference type="InterPro" id="IPR029034">
    <property type="entry name" value="Cystine-knot_cytokine"/>
</dbReference>
<dbReference type="AlphaFoldDB" id="A0AA36H6Q8"/>
<dbReference type="PANTHER" id="PTHR33995:SF13">
    <property type="entry name" value="CTCK DOMAIN-CONTAINING PROTEIN"/>
    <property type="match status" value="1"/>
</dbReference>
<comment type="caution">
    <text evidence="2">The sequence shown here is derived from an EMBL/GenBank/DDBJ whole genome shotgun (WGS) entry which is preliminary data.</text>
</comment>
<accession>A0AA36H6Q8</accession>
<protein>
    <submittedName>
        <fullName evidence="2">Uncharacterized protein</fullName>
    </submittedName>
</protein>
<reference evidence="2" key="1">
    <citation type="submission" date="2023-07" db="EMBL/GenBank/DDBJ databases">
        <authorList>
            <consortium name="CYATHOMIX"/>
        </authorList>
    </citation>
    <scope>NUCLEOTIDE SEQUENCE</scope>
    <source>
        <strain evidence="2">N/A</strain>
    </source>
</reference>
<keyword evidence="3" id="KW-1185">Reference proteome</keyword>
<proteinExistence type="predicted"/>
<dbReference type="EMBL" id="CATQJL010000316">
    <property type="protein sequence ID" value="CAJ0605023.1"/>
    <property type="molecule type" value="Genomic_DNA"/>
</dbReference>
<feature type="chain" id="PRO_5041320406" evidence="1">
    <location>
        <begin position="30"/>
        <end position="235"/>
    </location>
</feature>
<dbReference type="PANTHER" id="PTHR33995">
    <property type="entry name" value="PROTEIN CBG18546"/>
    <property type="match status" value="1"/>
</dbReference>
<sequence length="235" mass="25995">MSREVESYSMKLLLVIFLFMFLCQRNCESGIVDKFAEYNEINAPADDSVLDDKGTENKVLEDALRSFNLSAQSKLAATGNKSNSHPITSELYCDDECEKSRRSDDDLRRTRRGAPSQITTNHCMLTLAHENCDPAGEEISPGTWSMCTTCHRLYKVSDNCQPRFLHAKVCEGSNNGCAFVDYGRAIGTCVSTNIPVTLLRTVGDDNKLVPENLQVPSGCQCALKRHSFLSAIPVA</sequence>
<evidence type="ECO:0000256" key="1">
    <source>
        <dbReference type="SAM" id="SignalP"/>
    </source>
</evidence>
<gene>
    <name evidence="2" type="ORF">CYNAS_LOCUS17006</name>
</gene>
<dbReference type="SUPFAM" id="SSF57501">
    <property type="entry name" value="Cystine-knot cytokines"/>
    <property type="match status" value="1"/>
</dbReference>
<organism evidence="2 3">
    <name type="scientific">Cylicocyclus nassatus</name>
    <name type="common">Nematode worm</name>
    <dbReference type="NCBI Taxonomy" id="53992"/>
    <lineage>
        <taxon>Eukaryota</taxon>
        <taxon>Metazoa</taxon>
        <taxon>Ecdysozoa</taxon>
        <taxon>Nematoda</taxon>
        <taxon>Chromadorea</taxon>
        <taxon>Rhabditida</taxon>
        <taxon>Rhabditina</taxon>
        <taxon>Rhabditomorpha</taxon>
        <taxon>Strongyloidea</taxon>
        <taxon>Strongylidae</taxon>
        <taxon>Cylicocyclus</taxon>
    </lineage>
</organism>
<dbReference type="Proteomes" id="UP001176961">
    <property type="component" value="Unassembled WGS sequence"/>
</dbReference>